<gene>
    <name evidence="3" type="ORF">Bcop_1021</name>
</gene>
<proteinExistence type="predicted"/>
<organism evidence="3 4">
    <name type="scientific">Bacteroides coprosuis DSM 18011</name>
    <dbReference type="NCBI Taxonomy" id="679937"/>
    <lineage>
        <taxon>Bacteria</taxon>
        <taxon>Pseudomonadati</taxon>
        <taxon>Bacteroidota</taxon>
        <taxon>Bacteroidia</taxon>
        <taxon>Bacteroidales</taxon>
        <taxon>Bacteroidaceae</taxon>
        <taxon>Bacteroides</taxon>
    </lineage>
</organism>
<keyword evidence="4" id="KW-1185">Reference proteome</keyword>
<dbReference type="InterPro" id="IPR007730">
    <property type="entry name" value="SPOR-like_dom"/>
</dbReference>
<evidence type="ECO:0000259" key="2">
    <source>
        <dbReference type="PROSITE" id="PS51724"/>
    </source>
</evidence>
<protein>
    <submittedName>
        <fullName evidence="3">Sporulation domain-containing protein</fullName>
    </submittedName>
</protein>
<evidence type="ECO:0000313" key="4">
    <source>
        <dbReference type="Proteomes" id="UP000018439"/>
    </source>
</evidence>
<dbReference type="InterPro" id="IPR041268">
    <property type="entry name" value="HU-CCDC81_bac_2"/>
</dbReference>
<dbReference type="Gene3D" id="3.30.70.1070">
    <property type="entry name" value="Sporulation related repeat"/>
    <property type="match status" value="1"/>
</dbReference>
<dbReference type="SUPFAM" id="SSF110997">
    <property type="entry name" value="Sporulation related repeat"/>
    <property type="match status" value="1"/>
</dbReference>
<feature type="transmembrane region" description="Helical" evidence="1">
    <location>
        <begin position="171"/>
        <end position="191"/>
    </location>
</feature>
<dbReference type="PROSITE" id="PS51724">
    <property type="entry name" value="SPOR"/>
    <property type="match status" value="1"/>
</dbReference>
<evidence type="ECO:0000313" key="3">
    <source>
        <dbReference type="EMBL" id="EGJ71228.1"/>
    </source>
</evidence>
<keyword evidence="1" id="KW-0812">Transmembrane</keyword>
<dbReference type="Pfam" id="PF18175">
    <property type="entry name" value="HU-CCDC81_bac_2"/>
    <property type="match status" value="1"/>
</dbReference>
<keyword evidence="1" id="KW-0472">Membrane</keyword>
<dbReference type="Pfam" id="PF18174">
    <property type="entry name" value="HU-CCDC81_bac_1"/>
    <property type="match status" value="1"/>
</dbReference>
<dbReference type="OrthoDB" id="653949at2"/>
<name>F3ZT65_9BACE</name>
<dbReference type="EMBL" id="CM001167">
    <property type="protein sequence ID" value="EGJ71228.1"/>
    <property type="molecule type" value="Genomic_DNA"/>
</dbReference>
<feature type="domain" description="SPOR" evidence="2">
    <location>
        <begin position="280"/>
        <end position="356"/>
    </location>
</feature>
<dbReference type="AlphaFoldDB" id="F3ZT65"/>
<dbReference type="HOGENOM" id="CLU_061747_1_0_10"/>
<dbReference type="InterPro" id="IPR040495">
    <property type="entry name" value="HU-CCDC81_bac_1"/>
</dbReference>
<accession>F3ZT65</accession>
<reference evidence="3 4" key="1">
    <citation type="journal article" date="2011" name="Stand. Genomic Sci.">
        <title>Non-contiguous finished genome sequence of Bacteroides coprosuis type strain (PC139).</title>
        <authorList>
            <person name="Land M."/>
            <person name="Held B."/>
            <person name="Gronow S."/>
            <person name="Abt B."/>
            <person name="Lucas S."/>
            <person name="Del Rio T.G."/>
            <person name="Nolan M."/>
            <person name="Tice H."/>
            <person name="Cheng J.F."/>
            <person name="Pitluck S."/>
            <person name="Liolios K."/>
            <person name="Pagani I."/>
            <person name="Ivanova N."/>
            <person name="Mavromatis K."/>
            <person name="Mikhailova N."/>
            <person name="Pati A."/>
            <person name="Tapia R."/>
            <person name="Han C."/>
            <person name="Goodwin L."/>
            <person name="Chen A."/>
            <person name="Palaniappan K."/>
            <person name="Hauser L."/>
            <person name="Brambilla E.M."/>
            <person name="Rohde M."/>
            <person name="Goker M."/>
            <person name="Detter J.C."/>
            <person name="Woyke T."/>
            <person name="Bristow J."/>
            <person name="Eisen J.A."/>
            <person name="Markowitz V."/>
            <person name="Hugenholtz P."/>
            <person name="Kyrpides N.C."/>
            <person name="Klenk H.P."/>
            <person name="Lapidus A."/>
        </authorList>
    </citation>
    <scope>NUCLEOTIDE SEQUENCE</scope>
    <source>
        <strain evidence="3 4">DSM 18011</strain>
    </source>
</reference>
<dbReference type="GO" id="GO:0042834">
    <property type="term" value="F:peptidoglycan binding"/>
    <property type="evidence" value="ECO:0007669"/>
    <property type="project" value="InterPro"/>
</dbReference>
<evidence type="ECO:0000256" key="1">
    <source>
        <dbReference type="SAM" id="Phobius"/>
    </source>
</evidence>
<dbReference type="Proteomes" id="UP000018439">
    <property type="component" value="Chromosome"/>
</dbReference>
<dbReference type="Pfam" id="PF05036">
    <property type="entry name" value="SPOR"/>
    <property type="match status" value="1"/>
</dbReference>
<dbReference type="InterPro" id="IPR036680">
    <property type="entry name" value="SPOR-like_sf"/>
</dbReference>
<dbReference type="eggNOG" id="COG3147">
    <property type="taxonomic scope" value="Bacteria"/>
</dbReference>
<sequence length="358" mass="40083">MNELARHLHKLLLDSDFAIIPGFGGFIAHYRPAIRDQKNNLFIPPTRTIGFNDQLNLNDGLLIQSYMAVDKISMQKAQLLITEAIDNLRSTLEENGIAELEGIGTLYCDANNKYSFKARENALDCPLLYGLKSFEMLEINQIQASYVHKDLFTDSKKTQQKETFIPTKTTSFGYIGTVAVSFIAIMSFFLFSAPIENTEIIDANYAKVVPTELWSHSKKINITTTPLHIEESTPEVKPVEEEISPETITISRITPSEKEVLAERSIPAEESSNSIQPIVKTENKPFHIIVASSIKVSHAEDLVNQLKEQGYAEAQVLSKQGPTRVSAACFTTKEEAYQLLSKVTENSAYQNAWVFQAN</sequence>
<dbReference type="STRING" id="679937.Bcop_1021"/>
<keyword evidence="1" id="KW-1133">Transmembrane helix</keyword>